<keyword evidence="2" id="KW-1185">Reference proteome</keyword>
<evidence type="ECO:0000313" key="2">
    <source>
        <dbReference type="Proteomes" id="UP001059824"/>
    </source>
</evidence>
<dbReference type="KEGG" id="mama:GII36_00545"/>
<gene>
    <name evidence="1" type="ORF">GII36_00545</name>
</gene>
<protein>
    <submittedName>
        <fullName evidence="1">Uncharacterized protein</fullName>
    </submittedName>
</protein>
<proteinExistence type="predicted"/>
<dbReference type="RefSeq" id="WP_260763621.1">
    <property type="nucleotide sequence ID" value="NZ_CP045921.1"/>
</dbReference>
<dbReference type="EMBL" id="CP045921">
    <property type="protein sequence ID" value="QHN42347.1"/>
    <property type="molecule type" value="Genomic_DNA"/>
</dbReference>
<dbReference type="Proteomes" id="UP001059824">
    <property type="component" value="Chromosome"/>
</dbReference>
<reference evidence="1" key="1">
    <citation type="journal article" date="2021" name="Nat. Microbiol.">
        <title>Cocultivation of an ultrasmall environmental parasitic bacterium with lytic ability against bacteria associated with wastewater foams.</title>
        <authorList>
            <person name="Batinovic S."/>
            <person name="Rose J.J.A."/>
            <person name="Ratcliffe J."/>
            <person name="Seviour R.J."/>
            <person name="Petrovski S."/>
        </authorList>
    </citation>
    <scope>NUCLEOTIDE SEQUENCE</scope>
    <source>
        <strain evidence="1">JR1</strain>
    </source>
</reference>
<name>A0A857MSB4_9BACT</name>
<sequence>MIVLRLVLLRPGMDNEKYKLLPHRGLEARLVEAAGDAQQMFALGGVDNRGASSVFYVRNIEQLATPEHAESEALFTCDDTMRGTKALIISSS</sequence>
<dbReference type="AlphaFoldDB" id="A0A857MSB4"/>
<evidence type="ECO:0000313" key="1">
    <source>
        <dbReference type="EMBL" id="QHN42347.1"/>
    </source>
</evidence>
<organism evidence="1 2">
    <name type="scientific">Candidatus Mycosynbacter amalyticus</name>
    <dbReference type="NCBI Taxonomy" id="2665156"/>
    <lineage>
        <taxon>Bacteria</taxon>
        <taxon>Candidatus Saccharimonadota</taxon>
        <taxon>Candidatus Saccharimonadota incertae sedis</taxon>
        <taxon>Candidatus Mycosynbacter</taxon>
    </lineage>
</organism>
<accession>A0A857MSB4</accession>